<evidence type="ECO:0000256" key="1">
    <source>
        <dbReference type="SAM" id="Phobius"/>
    </source>
</evidence>
<feature type="transmembrane region" description="Helical" evidence="1">
    <location>
        <begin position="78"/>
        <end position="98"/>
    </location>
</feature>
<name>A0A1H8ULC3_9EURY</name>
<feature type="transmembrane region" description="Helical" evidence="1">
    <location>
        <begin position="51"/>
        <end position="71"/>
    </location>
</feature>
<keyword evidence="3" id="KW-1185">Reference proteome</keyword>
<gene>
    <name evidence="2" type="ORF">SAMN04487948_111113</name>
</gene>
<proteinExistence type="predicted"/>
<keyword evidence="1" id="KW-0812">Transmembrane</keyword>
<keyword evidence="1" id="KW-0472">Membrane</keyword>
<dbReference type="EMBL" id="FODV01000011">
    <property type="protein sequence ID" value="SEP03763.1"/>
    <property type="molecule type" value="Genomic_DNA"/>
</dbReference>
<reference evidence="3" key="1">
    <citation type="submission" date="2016-10" db="EMBL/GenBank/DDBJ databases">
        <authorList>
            <person name="Varghese N."/>
            <person name="Submissions S."/>
        </authorList>
    </citation>
    <scope>NUCLEOTIDE SEQUENCE [LARGE SCALE GENOMIC DNA]</scope>
    <source>
        <strain evidence="3">CGMCC 1.10121</strain>
    </source>
</reference>
<accession>A0A1H8ULC3</accession>
<dbReference type="Proteomes" id="UP000199126">
    <property type="component" value="Unassembled WGS sequence"/>
</dbReference>
<sequence length="99" mass="10328">MEDAMGWNGRSWLLSDLLAEGTVLSLASLIYVLVAVGFLVGGVGYGLGRDWATPVLVGAAVLSTVVLVAMWDGRFDLLVEKGIVGVAINVAVVGLLTLR</sequence>
<keyword evidence="1" id="KW-1133">Transmembrane helix</keyword>
<protein>
    <recommendedName>
        <fullName evidence="4">SPW repeat-containing protein</fullName>
    </recommendedName>
</protein>
<evidence type="ECO:0008006" key="4">
    <source>
        <dbReference type="Google" id="ProtNLM"/>
    </source>
</evidence>
<evidence type="ECO:0000313" key="3">
    <source>
        <dbReference type="Proteomes" id="UP000199126"/>
    </source>
</evidence>
<evidence type="ECO:0000313" key="2">
    <source>
        <dbReference type="EMBL" id="SEP03763.1"/>
    </source>
</evidence>
<feature type="transmembrane region" description="Helical" evidence="1">
    <location>
        <begin position="21"/>
        <end position="45"/>
    </location>
</feature>
<dbReference type="AlphaFoldDB" id="A0A1H8ULC3"/>
<organism evidence="2 3">
    <name type="scientific">Halogranum amylolyticum</name>
    <dbReference type="NCBI Taxonomy" id="660520"/>
    <lineage>
        <taxon>Archaea</taxon>
        <taxon>Methanobacteriati</taxon>
        <taxon>Methanobacteriota</taxon>
        <taxon>Stenosarchaea group</taxon>
        <taxon>Halobacteria</taxon>
        <taxon>Halobacteriales</taxon>
        <taxon>Haloferacaceae</taxon>
    </lineage>
</organism>